<evidence type="ECO:0000259" key="13">
    <source>
        <dbReference type="Pfam" id="PF04715"/>
    </source>
</evidence>
<dbReference type="GeneID" id="19013622"/>
<dbReference type="GO" id="GO:0000162">
    <property type="term" value="P:L-tryptophan biosynthetic process"/>
    <property type="evidence" value="ECO:0007669"/>
    <property type="project" value="TreeGrafter"/>
</dbReference>
<name>K8F3W6_9CHLO</name>
<dbReference type="eggNOG" id="KOG1224">
    <property type="taxonomic scope" value="Eukaryota"/>
</dbReference>
<evidence type="ECO:0000256" key="10">
    <source>
        <dbReference type="SAM" id="MobiDB-lite"/>
    </source>
</evidence>
<feature type="region of interest" description="Disordered" evidence="10">
    <location>
        <begin position="281"/>
        <end position="335"/>
    </location>
</feature>
<dbReference type="InterPro" id="IPR006221">
    <property type="entry name" value="TrpG/PapA_dom"/>
</dbReference>
<dbReference type="Pfam" id="PF04715">
    <property type="entry name" value="Anth_synt_I_N"/>
    <property type="match status" value="1"/>
</dbReference>
<organism evidence="14 15">
    <name type="scientific">Bathycoccus prasinos</name>
    <dbReference type="NCBI Taxonomy" id="41875"/>
    <lineage>
        <taxon>Eukaryota</taxon>
        <taxon>Viridiplantae</taxon>
        <taxon>Chlorophyta</taxon>
        <taxon>Mamiellophyceae</taxon>
        <taxon>Mamiellales</taxon>
        <taxon>Bathycoccaceae</taxon>
        <taxon>Bathycoccus</taxon>
    </lineage>
</organism>
<evidence type="ECO:0000256" key="5">
    <source>
        <dbReference type="ARBA" id="ARBA00022679"/>
    </source>
</evidence>
<dbReference type="EMBL" id="FO082270">
    <property type="protein sequence ID" value="CCO66760.1"/>
    <property type="molecule type" value="Genomic_DNA"/>
</dbReference>
<dbReference type="PANTHER" id="PTHR11236:SF18">
    <property type="entry name" value="AMINODEOXYCHORISMATE SYNTHASE"/>
    <property type="match status" value="1"/>
</dbReference>
<keyword evidence="6" id="KW-0289">Folate biosynthesis</keyword>
<dbReference type="RefSeq" id="XP_007511200.1">
    <property type="nucleotide sequence ID" value="XM_007511138.1"/>
</dbReference>
<dbReference type="GO" id="GO:0046654">
    <property type="term" value="P:tetrahydrofolate biosynthetic process"/>
    <property type="evidence" value="ECO:0007669"/>
    <property type="project" value="UniProtKB-UniPathway"/>
</dbReference>
<evidence type="ECO:0000256" key="7">
    <source>
        <dbReference type="ARBA" id="ARBA00022962"/>
    </source>
</evidence>
<dbReference type="GO" id="GO:0008153">
    <property type="term" value="P:4-aminobenzoate biosynthetic process"/>
    <property type="evidence" value="ECO:0007669"/>
    <property type="project" value="TreeGrafter"/>
</dbReference>
<feature type="domain" description="Glutamine amidotransferase" evidence="11">
    <location>
        <begin position="37"/>
        <end position="190"/>
    </location>
</feature>
<dbReference type="Pfam" id="PF00117">
    <property type="entry name" value="GATase"/>
    <property type="match status" value="2"/>
</dbReference>
<comment type="catalytic activity">
    <reaction evidence="1">
        <text>chorismate + L-glutamine = 4-amino-4-deoxychorismate + L-glutamate</text>
        <dbReference type="Rhea" id="RHEA:11672"/>
        <dbReference type="ChEBI" id="CHEBI:29748"/>
        <dbReference type="ChEBI" id="CHEBI:29985"/>
        <dbReference type="ChEBI" id="CHEBI:58359"/>
        <dbReference type="ChEBI" id="CHEBI:58406"/>
        <dbReference type="EC" id="2.6.1.85"/>
    </reaction>
</comment>
<dbReference type="STRING" id="41875.K8F3W6"/>
<proteinExistence type="inferred from homology"/>
<dbReference type="Pfam" id="PF00425">
    <property type="entry name" value="Chorismate_bind"/>
    <property type="match status" value="1"/>
</dbReference>
<keyword evidence="15" id="KW-1185">Reference proteome</keyword>
<dbReference type="Gene3D" id="3.40.50.880">
    <property type="match status" value="1"/>
</dbReference>
<evidence type="ECO:0000256" key="4">
    <source>
        <dbReference type="ARBA" id="ARBA00013139"/>
    </source>
</evidence>
<evidence type="ECO:0000259" key="12">
    <source>
        <dbReference type="Pfam" id="PF00425"/>
    </source>
</evidence>
<dbReference type="SUPFAM" id="SSF56322">
    <property type="entry name" value="ADC synthase"/>
    <property type="match status" value="1"/>
</dbReference>
<dbReference type="CDD" id="cd01743">
    <property type="entry name" value="GATase1_Anthranilate_Synthase"/>
    <property type="match status" value="1"/>
</dbReference>
<dbReference type="GO" id="GO:0046656">
    <property type="term" value="P:folic acid biosynthetic process"/>
    <property type="evidence" value="ECO:0007669"/>
    <property type="project" value="UniProtKB-KW"/>
</dbReference>
<dbReference type="InterPro" id="IPR006805">
    <property type="entry name" value="Anth_synth_I_N"/>
</dbReference>
<feature type="domain" description="Chorismate-utilising enzyme C-terminal" evidence="12">
    <location>
        <begin position="602"/>
        <end position="896"/>
    </location>
</feature>
<evidence type="ECO:0000259" key="11">
    <source>
        <dbReference type="Pfam" id="PF00117"/>
    </source>
</evidence>
<evidence type="ECO:0000313" key="14">
    <source>
        <dbReference type="EMBL" id="CCO66760.1"/>
    </source>
</evidence>
<feature type="compositionally biased region" description="Polar residues" evidence="10">
    <location>
        <begin position="373"/>
        <end position="386"/>
    </location>
</feature>
<dbReference type="KEGG" id="bpg:Bathy09g01150"/>
<comment type="similarity">
    <text evidence="3">In the C-terminal section; belongs to the anthranilate synthase component I family.</text>
</comment>
<comment type="pathway">
    <text evidence="2">Cofactor biosynthesis; tetrahydrofolate biosynthesis; 4-aminobenzoate from chorismate: step 1/2.</text>
</comment>
<feature type="compositionally biased region" description="Basic residues" evidence="10">
    <location>
        <begin position="326"/>
        <end position="335"/>
    </location>
</feature>
<feature type="domain" description="Anthranilate synthase component I N-terminal" evidence="13">
    <location>
        <begin position="361"/>
        <end position="535"/>
    </location>
</feature>
<dbReference type="InterPro" id="IPR005801">
    <property type="entry name" value="ADC_synthase"/>
</dbReference>
<evidence type="ECO:0000256" key="8">
    <source>
        <dbReference type="ARBA" id="ARBA00031329"/>
    </source>
</evidence>
<feature type="region of interest" description="Disordered" evidence="10">
    <location>
        <begin position="370"/>
        <end position="391"/>
    </location>
</feature>
<keyword evidence="7" id="KW-0315">Glutamine amidotransferase</keyword>
<gene>
    <name evidence="14" type="ORF">Bathy09g01150</name>
</gene>
<sequence length="924" mass="103257">MSGFKSVDTITDDFPNDGKAANCSRLDDDKQHHSRTLLIDNYDSYSNILAHVIAECQDNSSLPLTVRNDAISVSDIRFLVKEHLIDRIVISPGPGTPSSGICDSGVVDALLNAKDELVRGVPIFGVCFGFQAIAFRYGWDVVRARHPKHGEVSEVTVKEEEDKEESRRGGLLFKGVPRVFNATRYHSLEALFPGKRKEAEKEVRGEEELVALAWADVVESEKENGGGGGGGEEGGTVMALRHKVYPQYGVQFHPESICTEPHGKTIVKNFMDIADAYWKEKRGEMEEEEEGNETTTTISEERKTVLMKLVNASRETQDKKSSNKSSNKKQKKSAYRLHAREVSLLDSPTRSEDVFRTLFSDKKNAFWLDSATADGSSGTNDSNGDNDTPRGRFSVMGCQGGPLWRRVEARMNGKLVVMNNQDEIVKSYHHGGNGSILEYMDEELKRFNVSEENFATCIVDEVNAVKDGESVKGLPEALLFACGFVGSLSYETREECDSPIFFANDSSSNSNTMVKAALYFVDQAVVVDHEKKMVYAMTLTEDGPETEDLFEALEWLATTTLDINRSLLNKVKHVADEMPKKTVVTQNCTQLAESIGFKWRDDKEEYMEKIKTSQERILDGHTYEVCLTNALTRRDVGAYKQTRHLYRELYYALRERNPAPYAAFFDFSNGAGEEKAHFSDMYVCCASPERFLRCDQNGNLEAKPIKGTIARVEPLGCAEDVKAVRDLQTSVKDNAENLMIVDLLRNDLSLACEVGTVKVPGLLKIESYRTVHQLVSTVVGTLPSTSSGENHAEGNADDDDKRISPIRAFQFAFPPGSMTGAPKYRTTQIIHELENEQPREMYSGSVGFWSCRNKAFDANVVIRSVTYKDGEMKIGAGGAITRLSDPLEEWGEVELKARRIVETVAEVERKLEREREIKDYSSYA</sequence>
<evidence type="ECO:0000256" key="1">
    <source>
        <dbReference type="ARBA" id="ARBA00001000"/>
    </source>
</evidence>
<dbReference type="InterPro" id="IPR017926">
    <property type="entry name" value="GATASE"/>
</dbReference>
<feature type="domain" description="Glutamine amidotransferase" evidence="11">
    <location>
        <begin position="233"/>
        <end position="271"/>
    </location>
</feature>
<dbReference type="PRINTS" id="PR00096">
    <property type="entry name" value="GATASE"/>
</dbReference>
<dbReference type="UniPathway" id="UPA00077">
    <property type="reaction ID" value="UER00149"/>
</dbReference>
<dbReference type="OrthoDB" id="64220at2759"/>
<dbReference type="AlphaFoldDB" id="K8F3W6"/>
<dbReference type="PANTHER" id="PTHR11236">
    <property type="entry name" value="AMINOBENZOATE/ANTHRANILATE SYNTHASE"/>
    <property type="match status" value="1"/>
</dbReference>
<evidence type="ECO:0000256" key="9">
    <source>
        <dbReference type="ARBA" id="ARBA00031904"/>
    </source>
</evidence>
<evidence type="ECO:0000256" key="2">
    <source>
        <dbReference type="ARBA" id="ARBA00005009"/>
    </source>
</evidence>
<accession>K8F3W6</accession>
<evidence type="ECO:0000313" key="15">
    <source>
        <dbReference type="Proteomes" id="UP000198341"/>
    </source>
</evidence>
<evidence type="ECO:0000256" key="3">
    <source>
        <dbReference type="ARBA" id="ARBA00005970"/>
    </source>
</evidence>
<dbReference type="InterPro" id="IPR029062">
    <property type="entry name" value="Class_I_gatase-like"/>
</dbReference>
<protein>
    <recommendedName>
        <fullName evidence="4">aminodeoxychorismate synthase</fullName>
        <ecNumber evidence="4">2.6.1.85</ecNumber>
    </recommendedName>
    <alternativeName>
        <fullName evidence="8">Para-aminobenzoate synthase</fullName>
    </alternativeName>
    <alternativeName>
        <fullName evidence="9">p-aminobenzoic acid synthase</fullName>
    </alternativeName>
</protein>
<keyword evidence="5" id="KW-0808">Transferase</keyword>
<dbReference type="PROSITE" id="PS51273">
    <property type="entry name" value="GATASE_TYPE_1"/>
    <property type="match status" value="1"/>
</dbReference>
<reference evidence="14 15" key="1">
    <citation type="submission" date="2011-10" db="EMBL/GenBank/DDBJ databases">
        <authorList>
            <person name="Genoscope - CEA"/>
        </authorList>
    </citation>
    <scope>NUCLEOTIDE SEQUENCE [LARGE SCALE GENOMIC DNA]</scope>
    <source>
        <strain evidence="14 15">RCC 1105</strain>
    </source>
</reference>
<dbReference type="InterPro" id="IPR015890">
    <property type="entry name" value="Chorismate_C"/>
</dbReference>
<dbReference type="Gene3D" id="3.60.120.10">
    <property type="entry name" value="Anthranilate synthase"/>
    <property type="match status" value="1"/>
</dbReference>
<dbReference type="GO" id="GO:0005737">
    <property type="term" value="C:cytoplasm"/>
    <property type="evidence" value="ECO:0007669"/>
    <property type="project" value="TreeGrafter"/>
</dbReference>
<dbReference type="EC" id="2.6.1.85" evidence="4"/>
<evidence type="ECO:0000256" key="6">
    <source>
        <dbReference type="ARBA" id="ARBA00022909"/>
    </source>
</evidence>
<dbReference type="SUPFAM" id="SSF52317">
    <property type="entry name" value="Class I glutamine amidotransferase-like"/>
    <property type="match status" value="1"/>
</dbReference>
<dbReference type="Proteomes" id="UP000198341">
    <property type="component" value="Chromosome 9"/>
</dbReference>
<dbReference type="PRINTS" id="PR00097">
    <property type="entry name" value="ANTSNTHASEII"/>
</dbReference>
<dbReference type="GO" id="GO:0046820">
    <property type="term" value="F:4-amino-4-deoxychorismate synthase activity"/>
    <property type="evidence" value="ECO:0007669"/>
    <property type="project" value="UniProtKB-EC"/>
</dbReference>
<dbReference type="InterPro" id="IPR019999">
    <property type="entry name" value="Anth_synth_I-like"/>
</dbReference>